<accession>A0AAV6ZKK7</accession>
<evidence type="ECO:0008006" key="3">
    <source>
        <dbReference type="Google" id="ProtNLM"/>
    </source>
</evidence>
<dbReference type="EMBL" id="WNYA01000125">
    <property type="protein sequence ID" value="KAG8549889.1"/>
    <property type="molecule type" value="Genomic_DNA"/>
</dbReference>
<organism evidence="1 2">
    <name type="scientific">Engystomops pustulosus</name>
    <name type="common">Tungara frog</name>
    <name type="synonym">Physalaemus pustulosus</name>
    <dbReference type="NCBI Taxonomy" id="76066"/>
    <lineage>
        <taxon>Eukaryota</taxon>
        <taxon>Metazoa</taxon>
        <taxon>Chordata</taxon>
        <taxon>Craniata</taxon>
        <taxon>Vertebrata</taxon>
        <taxon>Euteleostomi</taxon>
        <taxon>Amphibia</taxon>
        <taxon>Batrachia</taxon>
        <taxon>Anura</taxon>
        <taxon>Neobatrachia</taxon>
        <taxon>Hyloidea</taxon>
        <taxon>Leptodactylidae</taxon>
        <taxon>Leiuperinae</taxon>
        <taxon>Engystomops</taxon>
    </lineage>
</organism>
<evidence type="ECO:0000313" key="2">
    <source>
        <dbReference type="Proteomes" id="UP000824782"/>
    </source>
</evidence>
<reference evidence="1" key="1">
    <citation type="thesis" date="2020" institute="ProQuest LLC" country="789 East Eisenhower Parkway, Ann Arbor, MI, USA">
        <title>Comparative Genomics and Chromosome Evolution.</title>
        <authorList>
            <person name="Mudd A.B."/>
        </authorList>
    </citation>
    <scope>NUCLEOTIDE SEQUENCE</scope>
    <source>
        <strain evidence="1">237g6f4</strain>
        <tissue evidence="1">Blood</tissue>
    </source>
</reference>
<dbReference type="Proteomes" id="UP000824782">
    <property type="component" value="Unassembled WGS sequence"/>
</dbReference>
<comment type="caution">
    <text evidence="1">The sequence shown here is derived from an EMBL/GenBank/DDBJ whole genome shotgun (WGS) entry which is preliminary data.</text>
</comment>
<gene>
    <name evidence="1" type="ORF">GDO81_019300</name>
</gene>
<protein>
    <recommendedName>
        <fullName evidence="3">Secreted protein</fullName>
    </recommendedName>
</protein>
<proteinExistence type="predicted"/>
<sequence length="95" mass="10407">MFSLFILPFVFFNRNSDGSVSLALIAIPDTTHGQGGRCTFLTLGNPCDAPFIVHCGYVTDVGGHRAGSVVLFKPRSVGDFDILWTSHAYWIITRS</sequence>
<evidence type="ECO:0000313" key="1">
    <source>
        <dbReference type="EMBL" id="KAG8549889.1"/>
    </source>
</evidence>
<dbReference type="AlphaFoldDB" id="A0AAV6ZKK7"/>
<name>A0AAV6ZKK7_ENGPU</name>
<keyword evidence="2" id="KW-1185">Reference proteome</keyword>